<reference evidence="1" key="1">
    <citation type="submission" date="2020-04" db="EMBL/GenBank/DDBJ databases">
        <authorList>
            <person name="Chiriac C."/>
            <person name="Salcher M."/>
            <person name="Ghai R."/>
            <person name="Kavagutti S V."/>
        </authorList>
    </citation>
    <scope>NUCLEOTIDE SEQUENCE</scope>
</reference>
<evidence type="ECO:0000313" key="1">
    <source>
        <dbReference type="EMBL" id="CAB4156659.1"/>
    </source>
</evidence>
<accession>A0A6J5NC09</accession>
<proteinExistence type="predicted"/>
<protein>
    <submittedName>
        <fullName evidence="1">Uncharacterized protein</fullName>
    </submittedName>
</protein>
<sequence length="210" mass="23706">MEDTYSDNFSKIALAATSAKLAKIVCVQEYGLGEDLTFNFMGWNEGDMSIVCQMSKETMLLPPNERLRKSGALCSILRRYWGVTAITMVAEGYCSLDPESIPNVELSKAYIDPESGVEECITLTHAEISDNAIEVNLVALPYTYQLGREVTWFEMLIYPTRAQKVLKNSKYPIMLESVLAESPEQEVQPEAYDELRAVIAHNGFYIQEFF</sequence>
<name>A0A6J5NC09_9CAUD</name>
<gene>
    <name evidence="1" type="ORF">UFOVP658_97</name>
</gene>
<organism evidence="1">
    <name type="scientific">uncultured Caudovirales phage</name>
    <dbReference type="NCBI Taxonomy" id="2100421"/>
    <lineage>
        <taxon>Viruses</taxon>
        <taxon>Duplodnaviria</taxon>
        <taxon>Heunggongvirae</taxon>
        <taxon>Uroviricota</taxon>
        <taxon>Caudoviricetes</taxon>
        <taxon>Peduoviridae</taxon>
        <taxon>Maltschvirus</taxon>
        <taxon>Maltschvirus maltsch</taxon>
    </lineage>
</organism>
<dbReference type="EMBL" id="LR796639">
    <property type="protein sequence ID" value="CAB4156659.1"/>
    <property type="molecule type" value="Genomic_DNA"/>
</dbReference>